<dbReference type="AlphaFoldDB" id="A0AA48K8V4"/>
<dbReference type="Proteomes" id="UP001238179">
    <property type="component" value="Chromosome"/>
</dbReference>
<sequence>MNHRLVAFTYHTPPQGISPNRLRGHQELLKEGERLGLFQLVGSAAGDPAIIARAPATSGAALIAFLACDPLLAGGLASYHFTAGAGPEATEPSWGRLRKGA</sequence>
<evidence type="ECO:0000313" key="2">
    <source>
        <dbReference type="Proteomes" id="UP001238179"/>
    </source>
</evidence>
<name>A0AA48K8V4_9BACT</name>
<proteinExistence type="predicted"/>
<keyword evidence="2" id="KW-1185">Reference proteome</keyword>
<evidence type="ECO:0008006" key="3">
    <source>
        <dbReference type="Google" id="ProtNLM"/>
    </source>
</evidence>
<evidence type="ECO:0000313" key="1">
    <source>
        <dbReference type="EMBL" id="BDU71677.1"/>
    </source>
</evidence>
<accession>A0AA48K8V4</accession>
<dbReference type="EMBL" id="AP027080">
    <property type="protein sequence ID" value="BDU71677.1"/>
    <property type="molecule type" value="Genomic_DNA"/>
</dbReference>
<reference evidence="2" key="1">
    <citation type="journal article" date="2023" name="Int. J. Syst. Evol. Microbiol.">
        <title>Mesoterricola silvestris gen. nov., sp. nov., Mesoterricola sediminis sp. nov., Geothrix oryzae sp. nov., Geothrix edaphica sp. nov., Geothrix rubra sp. nov., and Geothrix limicola sp. nov., six novel members of Acidobacteriota isolated from soils.</title>
        <authorList>
            <person name="Itoh H."/>
            <person name="Sugisawa Y."/>
            <person name="Mise K."/>
            <person name="Xu Z."/>
            <person name="Kuniyasu M."/>
            <person name="Ushijima N."/>
            <person name="Kawano K."/>
            <person name="Kobayashi E."/>
            <person name="Shiratori Y."/>
            <person name="Masuda Y."/>
            <person name="Senoo K."/>
        </authorList>
    </citation>
    <scope>NUCLEOTIDE SEQUENCE [LARGE SCALE GENOMIC DNA]</scope>
    <source>
        <strain evidence="2">W79</strain>
    </source>
</reference>
<dbReference type="KEGG" id="msil:METEAL_08510"/>
<organism evidence="1 2">
    <name type="scientific">Mesoterricola silvestris</name>
    <dbReference type="NCBI Taxonomy" id="2927979"/>
    <lineage>
        <taxon>Bacteria</taxon>
        <taxon>Pseudomonadati</taxon>
        <taxon>Acidobacteriota</taxon>
        <taxon>Holophagae</taxon>
        <taxon>Holophagales</taxon>
        <taxon>Holophagaceae</taxon>
        <taxon>Mesoterricola</taxon>
    </lineage>
</organism>
<protein>
    <recommendedName>
        <fullName evidence="3">YCII-related domain-containing protein</fullName>
    </recommendedName>
</protein>
<gene>
    <name evidence="1" type="ORF">METEAL_08510</name>
</gene>
<dbReference type="RefSeq" id="WP_316414577.1">
    <property type="nucleotide sequence ID" value="NZ_AP027080.1"/>
</dbReference>